<accession>W4QJ23</accession>
<evidence type="ECO:0000313" key="2">
    <source>
        <dbReference type="Proteomes" id="UP000018895"/>
    </source>
</evidence>
<dbReference type="AlphaFoldDB" id="W4QJ23"/>
<dbReference type="RefSeq" id="WP_035344779.1">
    <property type="nucleotide sequence ID" value="NZ_BAUU01000018.1"/>
</dbReference>
<protein>
    <submittedName>
        <fullName evidence="1">Uncharacterized protein</fullName>
    </submittedName>
</protein>
<reference evidence="1" key="1">
    <citation type="journal article" date="2014" name="Genome Announc.">
        <title>Draft Genome Sequences of Three Alkaliphilic Bacillus Strains, Bacillus wakoensis JCM 9140T, Bacillus akibai JCM 9157T, and Bacillus hemicellulosilyticus JCM 9152T.</title>
        <authorList>
            <person name="Yuki M."/>
            <person name="Oshima K."/>
            <person name="Suda W."/>
            <person name="Oshida Y."/>
            <person name="Kitamura K."/>
            <person name="Iida T."/>
            <person name="Hattori M."/>
            <person name="Ohkuma M."/>
        </authorList>
    </citation>
    <scope>NUCLEOTIDE SEQUENCE [LARGE SCALE GENOMIC DNA]</scope>
    <source>
        <strain evidence="1">JCM 9152</strain>
    </source>
</reference>
<dbReference type="EMBL" id="BAUU01000018">
    <property type="protein sequence ID" value="GAE31334.1"/>
    <property type="molecule type" value="Genomic_DNA"/>
</dbReference>
<organism evidence="1 2">
    <name type="scientific">Halalkalibacter hemicellulosilyticusJCM 9152</name>
    <dbReference type="NCBI Taxonomy" id="1236971"/>
    <lineage>
        <taxon>Bacteria</taxon>
        <taxon>Bacillati</taxon>
        <taxon>Bacillota</taxon>
        <taxon>Bacilli</taxon>
        <taxon>Bacillales</taxon>
        <taxon>Bacillaceae</taxon>
        <taxon>Halalkalibacter</taxon>
    </lineage>
</organism>
<name>W4QJ23_9BACI</name>
<dbReference type="OrthoDB" id="9968903at2"/>
<gene>
    <name evidence="1" type="ORF">JCM9152_2793</name>
</gene>
<comment type="caution">
    <text evidence="1">The sequence shown here is derived from an EMBL/GenBank/DDBJ whole genome shotgun (WGS) entry which is preliminary data.</text>
</comment>
<evidence type="ECO:0000313" key="1">
    <source>
        <dbReference type="EMBL" id="GAE31334.1"/>
    </source>
</evidence>
<keyword evidence="2" id="KW-1185">Reference proteome</keyword>
<sequence length="143" mass="16226">MWKAIRAGAVFVLLLFIGAGYLGYQSYDDTSTSYTVQHHSKKGERQLLNKEITESTWHEEAVTASAVPREEQAVVATAQGETVEALVARLTLTELMEIYEIIEEGIDDKSKQRIQEKLEARFTQEEIDVLISFGFAEMEHMIQ</sequence>
<dbReference type="Proteomes" id="UP000018895">
    <property type="component" value="Unassembled WGS sequence"/>
</dbReference>
<proteinExistence type="predicted"/>